<dbReference type="CDD" id="cd09917">
    <property type="entry name" value="F-box_SF"/>
    <property type="match status" value="1"/>
</dbReference>
<evidence type="ECO:0000259" key="2">
    <source>
        <dbReference type="PROSITE" id="PS50181"/>
    </source>
</evidence>
<evidence type="ECO:0000256" key="1">
    <source>
        <dbReference type="SAM" id="MobiDB-lite"/>
    </source>
</evidence>
<feature type="domain" description="F-box" evidence="2">
    <location>
        <begin position="83"/>
        <end position="132"/>
    </location>
</feature>
<dbReference type="SMART" id="SM00256">
    <property type="entry name" value="FBOX"/>
    <property type="match status" value="1"/>
</dbReference>
<dbReference type="SUPFAM" id="SSF81383">
    <property type="entry name" value="F-box domain"/>
    <property type="match status" value="1"/>
</dbReference>
<reference evidence="3" key="1">
    <citation type="submission" date="2020-11" db="EMBL/GenBank/DDBJ databases">
        <authorList>
            <consortium name="DOE Joint Genome Institute"/>
            <person name="Ahrendt S."/>
            <person name="Riley R."/>
            <person name="Andreopoulos W."/>
            <person name="Labutti K."/>
            <person name="Pangilinan J."/>
            <person name="Ruiz-Duenas F.J."/>
            <person name="Barrasa J.M."/>
            <person name="Sanchez-Garcia M."/>
            <person name="Camarero S."/>
            <person name="Miyauchi S."/>
            <person name="Serrano A."/>
            <person name="Linde D."/>
            <person name="Babiker R."/>
            <person name="Drula E."/>
            <person name="Ayuso-Fernandez I."/>
            <person name="Pacheco R."/>
            <person name="Padilla G."/>
            <person name="Ferreira P."/>
            <person name="Barriuso J."/>
            <person name="Kellner H."/>
            <person name="Castanera R."/>
            <person name="Alfaro M."/>
            <person name="Ramirez L."/>
            <person name="Pisabarro A.G."/>
            <person name="Kuo A."/>
            <person name="Tritt A."/>
            <person name="Lipzen A."/>
            <person name="He G."/>
            <person name="Yan M."/>
            <person name="Ng V."/>
            <person name="Cullen D."/>
            <person name="Martin F."/>
            <person name="Rosso M.-N."/>
            <person name="Henrissat B."/>
            <person name="Hibbett D."/>
            <person name="Martinez A.T."/>
            <person name="Grigoriev I.V."/>
        </authorList>
    </citation>
    <scope>NUCLEOTIDE SEQUENCE</scope>
    <source>
        <strain evidence="3">CIRM-BRFM 674</strain>
    </source>
</reference>
<dbReference type="OrthoDB" id="2322499at2759"/>
<keyword evidence="4" id="KW-1185">Reference proteome</keyword>
<protein>
    <recommendedName>
        <fullName evidence="2">F-box domain-containing protein</fullName>
    </recommendedName>
</protein>
<dbReference type="Pfam" id="PF00646">
    <property type="entry name" value="F-box"/>
    <property type="match status" value="1"/>
</dbReference>
<feature type="region of interest" description="Disordered" evidence="1">
    <location>
        <begin position="1"/>
        <end position="75"/>
    </location>
</feature>
<dbReference type="EMBL" id="MU155271">
    <property type="protein sequence ID" value="KAF9477133.1"/>
    <property type="molecule type" value="Genomic_DNA"/>
</dbReference>
<proteinExistence type="predicted"/>
<evidence type="ECO:0000313" key="4">
    <source>
        <dbReference type="Proteomes" id="UP000807469"/>
    </source>
</evidence>
<feature type="compositionally biased region" description="Polar residues" evidence="1">
    <location>
        <begin position="1"/>
        <end position="25"/>
    </location>
</feature>
<dbReference type="AlphaFoldDB" id="A0A9P5YXZ5"/>
<dbReference type="Proteomes" id="UP000807469">
    <property type="component" value="Unassembled WGS sequence"/>
</dbReference>
<accession>A0A9P5YXZ5</accession>
<comment type="caution">
    <text evidence="3">The sequence shown here is derived from an EMBL/GenBank/DDBJ whole genome shotgun (WGS) entry which is preliminary data.</text>
</comment>
<name>A0A9P5YXZ5_9AGAR</name>
<dbReference type="PROSITE" id="PS50181">
    <property type="entry name" value="FBOX"/>
    <property type="match status" value="1"/>
</dbReference>
<organism evidence="3 4">
    <name type="scientific">Pholiota conissans</name>
    <dbReference type="NCBI Taxonomy" id="109636"/>
    <lineage>
        <taxon>Eukaryota</taxon>
        <taxon>Fungi</taxon>
        <taxon>Dikarya</taxon>
        <taxon>Basidiomycota</taxon>
        <taxon>Agaricomycotina</taxon>
        <taxon>Agaricomycetes</taxon>
        <taxon>Agaricomycetidae</taxon>
        <taxon>Agaricales</taxon>
        <taxon>Agaricineae</taxon>
        <taxon>Strophariaceae</taxon>
        <taxon>Pholiota</taxon>
    </lineage>
</organism>
<sequence>MSFSNENEVAKASTSRVTLDHNQIVNPDDLGSDVIKDGDTKTGSNAVMKGDQPEKRQKTAVASTTRKRTVASFSTQRKSKKSLSLLPTMPFDVLFEILGQLTAKDLLNVSRTNKLFHETLTSSGAKMVWNHALQGQAMPKCPRDLTGTRWTTLLVGSVCEGCGTRNCRRVDFYIRHRICRHCTKSHLLSKSKVQECFPDYDEIILGLIPYTPRGGLADVNEISGRFYWKSDVEHIIAVYNKRKIVSESGDVKALDDFLNQRMALVLEICTNVDKCEAWLAKAASERLKENTECRNNRYQAIRSKFLELGYDDDDIERIEDHKECKQKTALTEKIWKRIRPKLEESVKERREARIQHLTIENSNKRRYLFIKCYEEYQLSIPASQWKYLPHVIELIGKDPFKAVIESPYNVSITEADFAPLMLQIPQMTAEICDELKAGLIEQLAHSAGPSCTISSNCLELAKSVFRCCGDCVADICVIGTDSILSHNCGDYTFQKGYRLFNAHSTRRFLLHPEGISIAKSLVLCAGLDPKTALASDMDVKDLRFACASGRCATGGPLGYSWRSAIFHWLREHRPVVFYSEEEGVVNRTFSKTWRLLSSAEADVVKQNEENDEKWGRAEWQCSRCSFALKNETSGKGMYRKDVVQHVQTVHSIASPSVPDDLFYFEKIVAPFRDQHKLVYEL</sequence>
<dbReference type="InterPro" id="IPR001810">
    <property type="entry name" value="F-box_dom"/>
</dbReference>
<evidence type="ECO:0000313" key="3">
    <source>
        <dbReference type="EMBL" id="KAF9477133.1"/>
    </source>
</evidence>
<gene>
    <name evidence="3" type="ORF">BDN70DRAFT_881554</name>
</gene>
<dbReference type="InterPro" id="IPR036047">
    <property type="entry name" value="F-box-like_dom_sf"/>
</dbReference>